<dbReference type="PANTHER" id="PTHR35395:SF1">
    <property type="entry name" value="DUF6536 DOMAIN-CONTAINING PROTEIN"/>
    <property type="match status" value="1"/>
</dbReference>
<dbReference type="Pfam" id="PF20163">
    <property type="entry name" value="DUF6536"/>
    <property type="match status" value="1"/>
</dbReference>
<protein>
    <recommendedName>
        <fullName evidence="1">DUF6536 domain-containing protein</fullName>
    </recommendedName>
</protein>
<sequence length="186" mass="20656">MLAIAAFSIGYSKSDESGFLTVPLYVGSCSTTRKWSIGLHLLINGMGTLILSTSNYCAQFLAAPTRKDIDEAHARGSWLDIGVPSLRNIFNLEKRKQTLWTLLMVSTTPIHALVLVIPSDYTGSQPLSLPHSECFQSRMHQSLADFNLDIEDGRFDILSKEQCLNTFAVNYLHGYRSLAILSKNLT</sequence>
<comment type="caution">
    <text evidence="2">The sequence shown here is derived from an EMBL/GenBank/DDBJ whole genome shotgun (WGS) entry which is preliminary data.</text>
</comment>
<dbReference type="Proteomes" id="UP001150879">
    <property type="component" value="Unassembled WGS sequence"/>
</dbReference>
<dbReference type="EMBL" id="JAPQKP010000006">
    <property type="protein sequence ID" value="KAJ5186043.1"/>
    <property type="molecule type" value="Genomic_DNA"/>
</dbReference>
<accession>A0A9W9IVX5</accession>
<name>A0A9W9IVX5_9EURO</name>
<proteinExistence type="predicted"/>
<evidence type="ECO:0000259" key="1">
    <source>
        <dbReference type="Pfam" id="PF20163"/>
    </source>
</evidence>
<dbReference type="InterPro" id="IPR046623">
    <property type="entry name" value="DUF6536"/>
</dbReference>
<dbReference type="PANTHER" id="PTHR35395">
    <property type="entry name" value="DUF6536 DOMAIN-CONTAINING PROTEIN"/>
    <property type="match status" value="1"/>
</dbReference>
<dbReference type="AlphaFoldDB" id="A0A9W9IVX5"/>
<organism evidence="2 3">
    <name type="scientific">Penicillium cf. griseofulvum</name>
    <dbReference type="NCBI Taxonomy" id="2972120"/>
    <lineage>
        <taxon>Eukaryota</taxon>
        <taxon>Fungi</taxon>
        <taxon>Dikarya</taxon>
        <taxon>Ascomycota</taxon>
        <taxon>Pezizomycotina</taxon>
        <taxon>Eurotiomycetes</taxon>
        <taxon>Eurotiomycetidae</taxon>
        <taxon>Eurotiales</taxon>
        <taxon>Aspergillaceae</taxon>
        <taxon>Penicillium</taxon>
    </lineage>
</organism>
<reference evidence="2" key="1">
    <citation type="submission" date="2022-11" db="EMBL/GenBank/DDBJ databases">
        <authorList>
            <person name="Petersen C."/>
        </authorList>
    </citation>
    <scope>NUCLEOTIDE SEQUENCE</scope>
    <source>
        <strain evidence="2">IBT 16849</strain>
    </source>
</reference>
<keyword evidence="3" id="KW-1185">Reference proteome</keyword>
<evidence type="ECO:0000313" key="3">
    <source>
        <dbReference type="Proteomes" id="UP001150879"/>
    </source>
</evidence>
<reference evidence="2" key="2">
    <citation type="journal article" date="2023" name="IMA Fungus">
        <title>Comparative genomic study of the Penicillium genus elucidates a diverse pangenome and 15 lateral gene transfer events.</title>
        <authorList>
            <person name="Petersen C."/>
            <person name="Sorensen T."/>
            <person name="Nielsen M.R."/>
            <person name="Sondergaard T.E."/>
            <person name="Sorensen J.L."/>
            <person name="Fitzpatrick D.A."/>
            <person name="Frisvad J.C."/>
            <person name="Nielsen K.L."/>
        </authorList>
    </citation>
    <scope>NUCLEOTIDE SEQUENCE</scope>
    <source>
        <strain evidence="2">IBT 16849</strain>
    </source>
</reference>
<gene>
    <name evidence="2" type="ORF">N7472_010883</name>
</gene>
<evidence type="ECO:0000313" key="2">
    <source>
        <dbReference type="EMBL" id="KAJ5186043.1"/>
    </source>
</evidence>
<feature type="domain" description="DUF6536" evidence="1">
    <location>
        <begin position="4"/>
        <end position="113"/>
    </location>
</feature>